<reference evidence="3" key="1">
    <citation type="journal article" date="2018" name="Nat. Microbiol.">
        <title>Leveraging single-cell genomics to expand the fungal tree of life.</title>
        <authorList>
            <person name="Ahrendt S.R."/>
            <person name="Quandt C.A."/>
            <person name="Ciobanu D."/>
            <person name="Clum A."/>
            <person name="Salamov A."/>
            <person name="Andreopoulos B."/>
            <person name="Cheng J.F."/>
            <person name="Woyke T."/>
            <person name="Pelin A."/>
            <person name="Henrissat B."/>
            <person name="Reynolds N.K."/>
            <person name="Benny G.L."/>
            <person name="Smith M.E."/>
            <person name="James T.Y."/>
            <person name="Grigoriev I.V."/>
        </authorList>
    </citation>
    <scope>NUCLEOTIDE SEQUENCE [LARGE SCALE GENOMIC DNA]</scope>
</reference>
<name>A0A4P9W5S0_9FUNG</name>
<keyword evidence="3" id="KW-1185">Reference proteome</keyword>
<feature type="compositionally biased region" description="Basic and acidic residues" evidence="1">
    <location>
        <begin position="426"/>
        <end position="437"/>
    </location>
</feature>
<evidence type="ECO:0000313" key="3">
    <source>
        <dbReference type="Proteomes" id="UP000269721"/>
    </source>
</evidence>
<gene>
    <name evidence="2" type="ORF">BDK51DRAFT_27161</name>
</gene>
<feature type="region of interest" description="Disordered" evidence="1">
    <location>
        <begin position="426"/>
        <end position="448"/>
    </location>
</feature>
<organism evidence="2 3">
    <name type="scientific">Blyttiomyces helicus</name>
    <dbReference type="NCBI Taxonomy" id="388810"/>
    <lineage>
        <taxon>Eukaryota</taxon>
        <taxon>Fungi</taxon>
        <taxon>Fungi incertae sedis</taxon>
        <taxon>Chytridiomycota</taxon>
        <taxon>Chytridiomycota incertae sedis</taxon>
        <taxon>Chytridiomycetes</taxon>
        <taxon>Chytridiomycetes incertae sedis</taxon>
        <taxon>Blyttiomyces</taxon>
    </lineage>
</organism>
<evidence type="ECO:0000313" key="2">
    <source>
        <dbReference type="EMBL" id="RKO87771.1"/>
    </source>
</evidence>
<feature type="region of interest" description="Disordered" evidence="1">
    <location>
        <begin position="1"/>
        <end position="21"/>
    </location>
</feature>
<dbReference type="EMBL" id="KZ997167">
    <property type="protein sequence ID" value="RKO87771.1"/>
    <property type="molecule type" value="Genomic_DNA"/>
</dbReference>
<evidence type="ECO:0000256" key="1">
    <source>
        <dbReference type="SAM" id="MobiDB-lite"/>
    </source>
</evidence>
<dbReference type="AlphaFoldDB" id="A0A4P9W5S0"/>
<sequence>MPDSCDWPASKAPKRLDANQPERLEPLADKRQHVPILSPWSNKAASILHVFSEMISYIPPLCDEHGTFKFVSQRDYGVVPTYSSVTATAEWDSTLPGEWRIKHQGSHEHLIWFEEDLSVGFYIMEEGAIRYEQPIKRSAQFMSHLQLQSGELMRIKLRDTTEERAQALHLSGHHQTIKNHAGMKEAKHSVNLGSHPVLVVILFLKKNAQAYNNLLFLLGVLFVDLLSSLDNPKKRRELWVISPENYNVHTDVHMGTGHWIEGTNAANVTAYAAAAPEVDLWYEGERRNELSILDRPHTIQTPLSLMHWPAMKLSRFAVDTCFCFIATVGIAWVNRSKRLLQYPAPLAAPLITVLVANQFGWAISVKLVCVWGRGDADDGDNLSTSHPPPIPLLPSPIFISHNRSFDIIEELVKICIGLSLFTREGTEGNDKGQRETVDAPDEVGLVVN</sequence>
<dbReference type="Proteomes" id="UP000269721">
    <property type="component" value="Unassembled WGS sequence"/>
</dbReference>
<proteinExistence type="predicted"/>
<accession>A0A4P9W5S0</accession>
<protein>
    <submittedName>
        <fullName evidence="2">Uncharacterized protein</fullName>
    </submittedName>
</protein>